<dbReference type="Gramene" id="EFJ36347">
    <property type="protein sequence ID" value="EFJ36347"/>
    <property type="gene ID" value="SELMODRAFT_38770"/>
</dbReference>
<evidence type="ECO:0000313" key="2">
    <source>
        <dbReference type="Proteomes" id="UP000001514"/>
    </source>
</evidence>
<dbReference type="OMA" id="AECRTHK"/>
<dbReference type="GO" id="GO:0003723">
    <property type="term" value="F:RNA binding"/>
    <property type="evidence" value="ECO:0007669"/>
    <property type="project" value="InterPro"/>
</dbReference>
<feature type="non-terminal residue" evidence="1">
    <location>
        <position position="1"/>
    </location>
</feature>
<dbReference type="HOGENOM" id="CLU_002706_40_4_1"/>
<name>D8QUT4_SELML</name>
<dbReference type="Proteomes" id="UP000001514">
    <property type="component" value="Unassembled WGS sequence"/>
</dbReference>
<protein>
    <recommendedName>
        <fullName evidence="3">Pentatricopeptide repeat-containing protein</fullName>
    </recommendedName>
</protein>
<dbReference type="KEGG" id="smo:SELMODRAFT_38770"/>
<evidence type="ECO:0000313" key="1">
    <source>
        <dbReference type="EMBL" id="EFJ36347.1"/>
    </source>
</evidence>
<gene>
    <name evidence="1" type="ORF">SELMODRAFT_38770</name>
</gene>
<proteinExistence type="predicted"/>
<dbReference type="AlphaFoldDB" id="D8QUT4"/>
<dbReference type="eggNOG" id="KOG4197">
    <property type="taxonomic scope" value="Eukaryota"/>
</dbReference>
<dbReference type="Gene3D" id="1.25.40.10">
    <property type="entry name" value="Tetratricopeptide repeat domain"/>
    <property type="match status" value="1"/>
</dbReference>
<dbReference type="InterPro" id="IPR046960">
    <property type="entry name" value="PPR_At4g14850-like_plant"/>
</dbReference>
<dbReference type="GO" id="GO:0009451">
    <property type="term" value="P:RNA modification"/>
    <property type="evidence" value="ECO:0007669"/>
    <property type="project" value="InterPro"/>
</dbReference>
<dbReference type="InterPro" id="IPR011990">
    <property type="entry name" value="TPR-like_helical_dom_sf"/>
</dbReference>
<dbReference type="InParanoid" id="D8QUT4"/>
<sequence>PTHQHFSCMIDALGRAGRLESARELAETMPFEAQAVNWVCVLGACRDHDDLEASSYAARRVLELDPKNGAVYVLLASTARDPGR</sequence>
<dbReference type="EMBL" id="GL377567">
    <property type="protein sequence ID" value="EFJ36347.1"/>
    <property type="molecule type" value="Genomic_DNA"/>
</dbReference>
<dbReference type="PANTHER" id="PTHR47926">
    <property type="entry name" value="PENTATRICOPEPTIDE REPEAT-CONTAINING PROTEIN"/>
    <property type="match status" value="1"/>
</dbReference>
<keyword evidence="2" id="KW-1185">Reference proteome</keyword>
<organism evidence="2">
    <name type="scientific">Selaginella moellendorffii</name>
    <name type="common">Spikemoss</name>
    <dbReference type="NCBI Taxonomy" id="88036"/>
    <lineage>
        <taxon>Eukaryota</taxon>
        <taxon>Viridiplantae</taxon>
        <taxon>Streptophyta</taxon>
        <taxon>Embryophyta</taxon>
        <taxon>Tracheophyta</taxon>
        <taxon>Lycopodiopsida</taxon>
        <taxon>Selaginellales</taxon>
        <taxon>Selaginellaceae</taxon>
        <taxon>Selaginella</taxon>
    </lineage>
</organism>
<feature type="non-terminal residue" evidence="1">
    <location>
        <position position="84"/>
    </location>
</feature>
<evidence type="ECO:0008006" key="3">
    <source>
        <dbReference type="Google" id="ProtNLM"/>
    </source>
</evidence>
<dbReference type="PANTHER" id="PTHR47926:SF382">
    <property type="entry name" value="PENTACOTRIPEPTIDE-REPEAT REGION OF PRORP DOMAIN-CONTAINING PROTEIN"/>
    <property type="match status" value="1"/>
</dbReference>
<reference evidence="1 2" key="1">
    <citation type="journal article" date="2011" name="Science">
        <title>The Selaginella genome identifies genetic changes associated with the evolution of vascular plants.</title>
        <authorList>
            <person name="Banks J.A."/>
            <person name="Nishiyama T."/>
            <person name="Hasebe M."/>
            <person name="Bowman J.L."/>
            <person name="Gribskov M."/>
            <person name="dePamphilis C."/>
            <person name="Albert V.A."/>
            <person name="Aono N."/>
            <person name="Aoyama T."/>
            <person name="Ambrose B.A."/>
            <person name="Ashton N.W."/>
            <person name="Axtell M.J."/>
            <person name="Barker E."/>
            <person name="Barker M.S."/>
            <person name="Bennetzen J.L."/>
            <person name="Bonawitz N.D."/>
            <person name="Chapple C."/>
            <person name="Cheng C."/>
            <person name="Correa L.G."/>
            <person name="Dacre M."/>
            <person name="DeBarry J."/>
            <person name="Dreyer I."/>
            <person name="Elias M."/>
            <person name="Engstrom E.M."/>
            <person name="Estelle M."/>
            <person name="Feng L."/>
            <person name="Finet C."/>
            <person name="Floyd S.K."/>
            <person name="Frommer W.B."/>
            <person name="Fujita T."/>
            <person name="Gramzow L."/>
            <person name="Gutensohn M."/>
            <person name="Harholt J."/>
            <person name="Hattori M."/>
            <person name="Heyl A."/>
            <person name="Hirai T."/>
            <person name="Hiwatashi Y."/>
            <person name="Ishikawa M."/>
            <person name="Iwata M."/>
            <person name="Karol K.G."/>
            <person name="Koehler B."/>
            <person name="Kolukisaoglu U."/>
            <person name="Kubo M."/>
            <person name="Kurata T."/>
            <person name="Lalonde S."/>
            <person name="Li K."/>
            <person name="Li Y."/>
            <person name="Litt A."/>
            <person name="Lyons E."/>
            <person name="Manning G."/>
            <person name="Maruyama T."/>
            <person name="Michael T.P."/>
            <person name="Mikami K."/>
            <person name="Miyazaki S."/>
            <person name="Morinaga S."/>
            <person name="Murata T."/>
            <person name="Mueller-Roeber B."/>
            <person name="Nelson D.R."/>
            <person name="Obara M."/>
            <person name="Oguri Y."/>
            <person name="Olmstead R.G."/>
            <person name="Onodera N."/>
            <person name="Petersen B.L."/>
            <person name="Pils B."/>
            <person name="Prigge M."/>
            <person name="Rensing S.A."/>
            <person name="Riano-Pachon D.M."/>
            <person name="Roberts A.W."/>
            <person name="Sato Y."/>
            <person name="Scheller H.V."/>
            <person name="Schulz B."/>
            <person name="Schulz C."/>
            <person name="Shakirov E.V."/>
            <person name="Shibagaki N."/>
            <person name="Shinohara N."/>
            <person name="Shippen D.E."/>
            <person name="Soerensen I."/>
            <person name="Sotooka R."/>
            <person name="Sugimoto N."/>
            <person name="Sugita M."/>
            <person name="Sumikawa N."/>
            <person name="Tanurdzic M."/>
            <person name="Theissen G."/>
            <person name="Ulvskov P."/>
            <person name="Wakazuki S."/>
            <person name="Weng J.K."/>
            <person name="Willats W.W."/>
            <person name="Wipf D."/>
            <person name="Wolf P.G."/>
            <person name="Yang L."/>
            <person name="Zimmer A.D."/>
            <person name="Zhu Q."/>
            <person name="Mitros T."/>
            <person name="Hellsten U."/>
            <person name="Loque D."/>
            <person name="Otillar R."/>
            <person name="Salamov A."/>
            <person name="Schmutz J."/>
            <person name="Shapiro H."/>
            <person name="Lindquist E."/>
            <person name="Lucas S."/>
            <person name="Rokhsar D."/>
            <person name="Grigoriev I.V."/>
        </authorList>
    </citation>
    <scope>NUCLEOTIDE SEQUENCE [LARGE SCALE GENOMIC DNA]</scope>
</reference>
<accession>D8QUT4</accession>